<dbReference type="PROSITE" id="PS01124">
    <property type="entry name" value="HTH_ARAC_FAMILY_2"/>
    <property type="match status" value="1"/>
</dbReference>
<dbReference type="InterPro" id="IPR009057">
    <property type="entry name" value="Homeodomain-like_sf"/>
</dbReference>
<dbReference type="GO" id="GO:0003700">
    <property type="term" value="F:DNA-binding transcription factor activity"/>
    <property type="evidence" value="ECO:0007669"/>
    <property type="project" value="InterPro"/>
</dbReference>
<dbReference type="STRING" id="440514.SAMN04488010_0060"/>
<dbReference type="GO" id="GO:0043565">
    <property type="term" value="F:sequence-specific DNA binding"/>
    <property type="evidence" value="ECO:0007669"/>
    <property type="project" value="InterPro"/>
</dbReference>
<feature type="domain" description="HTH araC/xylS-type" evidence="4">
    <location>
        <begin position="204"/>
        <end position="302"/>
    </location>
</feature>
<accession>A0A1I6H8K3</accession>
<dbReference type="SMART" id="SM00342">
    <property type="entry name" value="HTH_ARAC"/>
    <property type="match status" value="1"/>
</dbReference>
<dbReference type="SUPFAM" id="SSF51215">
    <property type="entry name" value="Regulatory protein AraC"/>
    <property type="match status" value="1"/>
</dbReference>
<dbReference type="EMBL" id="FOYX01000001">
    <property type="protein sequence ID" value="SFR50671.1"/>
    <property type="molecule type" value="Genomic_DNA"/>
</dbReference>
<dbReference type="SUPFAM" id="SSF46689">
    <property type="entry name" value="Homeodomain-like"/>
    <property type="match status" value="1"/>
</dbReference>
<evidence type="ECO:0000256" key="1">
    <source>
        <dbReference type="ARBA" id="ARBA00023015"/>
    </source>
</evidence>
<reference evidence="6" key="1">
    <citation type="submission" date="2016-10" db="EMBL/GenBank/DDBJ databases">
        <authorList>
            <person name="Varghese N."/>
            <person name="Submissions S."/>
        </authorList>
    </citation>
    <scope>NUCLEOTIDE SEQUENCE [LARGE SCALE GENOMIC DNA]</scope>
    <source>
        <strain evidence="6">DSM 19891</strain>
    </source>
</reference>
<dbReference type="Gene3D" id="1.10.10.60">
    <property type="entry name" value="Homeodomain-like"/>
    <property type="match status" value="1"/>
</dbReference>
<dbReference type="PANTHER" id="PTHR43280">
    <property type="entry name" value="ARAC-FAMILY TRANSCRIPTIONAL REGULATOR"/>
    <property type="match status" value="1"/>
</dbReference>
<proteinExistence type="predicted"/>
<dbReference type="RefSeq" id="WP_073240426.1">
    <property type="nucleotide sequence ID" value="NZ_FOYX01000001.1"/>
</dbReference>
<gene>
    <name evidence="5" type="ORF">SAMN04488010_0060</name>
</gene>
<evidence type="ECO:0000313" key="5">
    <source>
        <dbReference type="EMBL" id="SFR50671.1"/>
    </source>
</evidence>
<protein>
    <submittedName>
        <fullName evidence="5">AraC-type DNA-binding protein</fullName>
    </submittedName>
</protein>
<dbReference type="Pfam" id="PF12833">
    <property type="entry name" value="HTH_18"/>
    <property type="match status" value="1"/>
</dbReference>
<keyword evidence="3" id="KW-0804">Transcription</keyword>
<dbReference type="PANTHER" id="PTHR43280:SF32">
    <property type="entry name" value="TRANSCRIPTIONAL REGULATORY PROTEIN"/>
    <property type="match status" value="1"/>
</dbReference>
<dbReference type="AlphaFoldDB" id="A0A1I6H8K3"/>
<evidence type="ECO:0000256" key="2">
    <source>
        <dbReference type="ARBA" id="ARBA00023125"/>
    </source>
</evidence>
<keyword evidence="6" id="KW-1185">Reference proteome</keyword>
<evidence type="ECO:0000259" key="4">
    <source>
        <dbReference type="PROSITE" id="PS01124"/>
    </source>
</evidence>
<dbReference type="Proteomes" id="UP000199462">
    <property type="component" value="Unassembled WGS sequence"/>
</dbReference>
<keyword evidence="2 5" id="KW-0238">DNA-binding</keyword>
<dbReference type="InterPro" id="IPR018060">
    <property type="entry name" value="HTH_AraC"/>
</dbReference>
<evidence type="ECO:0000313" key="6">
    <source>
        <dbReference type="Proteomes" id="UP000199462"/>
    </source>
</evidence>
<sequence length="303" mass="35532">MKIGKEKNIPTLSSYEISNFHMHSIDWLPIISNTRHDDFHINRIDDISDKKRFHVLPHRKTFHDFFFLTKGTSRRSKGLNSYEIKAPAIFFLPAYQITEHDMISEDAEGFYCHFHERILDIFPKGMLTERFAFFQYQSNPIVQLNTKIQDIIADILERLFTIYRGESSGKNLISLYLMTIFEELKSEMPEVVTKNRKSNFEITKRYKHALAKHIYDYQNITDYADLLNVTPNYLNKCVKTAIDKTAQDLLKEMLILEAKTLIKHSELNISEIAVKLCNQTPSNFARFFKKQTGLSPKEYAQTN</sequence>
<keyword evidence="1" id="KW-0805">Transcription regulation</keyword>
<dbReference type="InterPro" id="IPR037923">
    <property type="entry name" value="HTH-like"/>
</dbReference>
<organism evidence="5 6">
    <name type="scientific">Maribacter stanieri</name>
    <dbReference type="NCBI Taxonomy" id="440514"/>
    <lineage>
        <taxon>Bacteria</taxon>
        <taxon>Pseudomonadati</taxon>
        <taxon>Bacteroidota</taxon>
        <taxon>Flavobacteriia</taxon>
        <taxon>Flavobacteriales</taxon>
        <taxon>Flavobacteriaceae</taxon>
        <taxon>Maribacter</taxon>
    </lineage>
</organism>
<name>A0A1I6H8K3_9FLAO</name>
<evidence type="ECO:0000256" key="3">
    <source>
        <dbReference type="ARBA" id="ARBA00023163"/>
    </source>
</evidence>